<dbReference type="Gene3D" id="3.40.50.200">
    <property type="entry name" value="Peptidase S8/S53 domain"/>
    <property type="match status" value="1"/>
</dbReference>
<dbReference type="GO" id="GO:0004252">
    <property type="term" value="F:serine-type endopeptidase activity"/>
    <property type="evidence" value="ECO:0007669"/>
    <property type="project" value="UniProtKB-UniRule"/>
</dbReference>
<dbReference type="PANTHER" id="PTHR43806:SF67">
    <property type="entry name" value="EGF-LIKE DOMAIN-CONTAINING PROTEIN"/>
    <property type="match status" value="1"/>
</dbReference>
<dbReference type="InterPro" id="IPR015500">
    <property type="entry name" value="Peptidase_S8_subtilisin-rel"/>
</dbReference>
<evidence type="ECO:0000256" key="5">
    <source>
        <dbReference type="ARBA" id="ARBA00022825"/>
    </source>
</evidence>
<evidence type="ECO:0000256" key="3">
    <source>
        <dbReference type="ARBA" id="ARBA00022729"/>
    </source>
</evidence>
<proteinExistence type="inferred from homology"/>
<sequence>MKSFITLFFLILAGLSFSQDLVLIKFSDKPSSQTYFDNPLLMLSQKALDRRDKYNIDLNLQDVPVEASYVTQVEALGIDPIAVSKWFNGVFAWCTANQISQAEGLSFVSEVETFVQDDSKMSDGIPLADKFNLPTEIPQESNGILDFVYGATETQVTQLNLEYLHNLGFTGDGITIAVMDNGFPGVESRSGFAYIRDNGQIKGVYNFIDDNEQVYGRGTHGTVVLSTIGGYLENEFVGTAIDADFYLFITENNTHELPDEEVNWIEAAERADSIGVDVINTSLGYSQFDDPRYDYTYEDMDGQTTFITRGAQIAAEKGIMVVNSAGNSGNDSWHYITAPADGVDVFTIGAVRENGQAASFSSFGPTYDGRIKPDVDALGSGAAVIRPDGEVEDASGTSFSSPIMAGAMACFIQAFPETITTEMRQKVRESGHLFENPTDQLGYGIPDFGEAYESMMSVTDVAEATVVIYPNPTSGIVNIDSDRAIQQVQLISMEGKIVRKYPSASQINIQELPKGVYVLKIQLENGKMEVQKLVKK</sequence>
<evidence type="ECO:0000256" key="6">
    <source>
        <dbReference type="PROSITE-ProRule" id="PRU01240"/>
    </source>
</evidence>
<dbReference type="Proteomes" id="UP000552241">
    <property type="component" value="Unassembled WGS sequence"/>
</dbReference>
<dbReference type="EMBL" id="JACDZE010000001">
    <property type="protein sequence ID" value="MBA5628747.1"/>
    <property type="molecule type" value="Genomic_DNA"/>
</dbReference>
<dbReference type="NCBIfam" id="TIGR04183">
    <property type="entry name" value="Por_Secre_tail"/>
    <property type="match status" value="1"/>
</dbReference>
<keyword evidence="4 6" id="KW-0378">Hydrolase</keyword>
<organism evidence="9 10">
    <name type="scientific">Moheibacter lacus</name>
    <dbReference type="NCBI Taxonomy" id="2745851"/>
    <lineage>
        <taxon>Bacteria</taxon>
        <taxon>Pseudomonadati</taxon>
        <taxon>Bacteroidota</taxon>
        <taxon>Flavobacteriia</taxon>
        <taxon>Flavobacteriales</taxon>
        <taxon>Weeksellaceae</taxon>
        <taxon>Moheibacter</taxon>
    </lineage>
</organism>
<dbReference type="InterPro" id="IPR036852">
    <property type="entry name" value="Peptidase_S8/S53_dom_sf"/>
</dbReference>
<evidence type="ECO:0000256" key="1">
    <source>
        <dbReference type="ARBA" id="ARBA00011073"/>
    </source>
</evidence>
<dbReference type="PROSITE" id="PS51892">
    <property type="entry name" value="SUBTILASE"/>
    <property type="match status" value="1"/>
</dbReference>
<keyword evidence="5 6" id="KW-0720">Serine protease</keyword>
<feature type="domain" description="Peptidase S8/S53" evidence="7">
    <location>
        <begin position="171"/>
        <end position="431"/>
    </location>
</feature>
<dbReference type="InterPro" id="IPR000209">
    <property type="entry name" value="Peptidase_S8/S53_dom"/>
</dbReference>
<protein>
    <submittedName>
        <fullName evidence="9">S8 family serine peptidase</fullName>
    </submittedName>
</protein>
<dbReference type="PRINTS" id="PR00723">
    <property type="entry name" value="SUBTILISIN"/>
</dbReference>
<accession>A0A838ZNE6</accession>
<dbReference type="InterPro" id="IPR050131">
    <property type="entry name" value="Peptidase_S8_subtilisin-like"/>
</dbReference>
<comment type="similarity">
    <text evidence="1 6">Belongs to the peptidase S8 family.</text>
</comment>
<gene>
    <name evidence="9" type="ORF">HU137_03060</name>
</gene>
<feature type="active site" description="Charge relay system" evidence="6">
    <location>
        <position position="180"/>
    </location>
</feature>
<dbReference type="RefSeq" id="WP_182042334.1">
    <property type="nucleotide sequence ID" value="NZ_JACDZE010000001.1"/>
</dbReference>
<dbReference type="GO" id="GO:0006508">
    <property type="term" value="P:proteolysis"/>
    <property type="evidence" value="ECO:0007669"/>
    <property type="project" value="UniProtKB-KW"/>
</dbReference>
<dbReference type="CDD" id="cd07493">
    <property type="entry name" value="Peptidases_S8_9"/>
    <property type="match status" value="1"/>
</dbReference>
<keyword evidence="3" id="KW-0732">Signal</keyword>
<evidence type="ECO:0000256" key="4">
    <source>
        <dbReference type="ARBA" id="ARBA00022801"/>
    </source>
</evidence>
<keyword evidence="2 6" id="KW-0645">Protease</keyword>
<dbReference type="Pfam" id="PF18962">
    <property type="entry name" value="Por_Secre_tail"/>
    <property type="match status" value="1"/>
</dbReference>
<dbReference type="AlphaFoldDB" id="A0A838ZNE6"/>
<name>A0A838ZNE6_9FLAO</name>
<dbReference type="PROSITE" id="PS00138">
    <property type="entry name" value="SUBTILASE_SER"/>
    <property type="match status" value="1"/>
</dbReference>
<evidence type="ECO:0000313" key="9">
    <source>
        <dbReference type="EMBL" id="MBA5628747.1"/>
    </source>
</evidence>
<evidence type="ECO:0000259" key="7">
    <source>
        <dbReference type="Pfam" id="PF00082"/>
    </source>
</evidence>
<dbReference type="InterPro" id="IPR026444">
    <property type="entry name" value="Secre_tail"/>
</dbReference>
<dbReference type="PANTHER" id="PTHR43806">
    <property type="entry name" value="PEPTIDASE S8"/>
    <property type="match status" value="1"/>
</dbReference>
<keyword evidence="10" id="KW-1185">Reference proteome</keyword>
<feature type="active site" description="Charge relay system" evidence="6">
    <location>
        <position position="220"/>
    </location>
</feature>
<dbReference type="InterPro" id="IPR017317">
    <property type="entry name" value="Pept_S8_subtilisin_bacteroid-2"/>
</dbReference>
<comment type="caution">
    <text evidence="9">The sequence shown here is derived from an EMBL/GenBank/DDBJ whole genome shotgun (WGS) entry which is preliminary data.</text>
</comment>
<feature type="active site" description="Charge relay system" evidence="6">
    <location>
        <position position="398"/>
    </location>
</feature>
<dbReference type="SUPFAM" id="SSF52743">
    <property type="entry name" value="Subtilisin-like"/>
    <property type="match status" value="1"/>
</dbReference>
<dbReference type="PIRSF" id="PIRSF037903">
    <property type="entry name" value="Subtilisin_rel_GFO_2223"/>
    <property type="match status" value="1"/>
</dbReference>
<dbReference type="Pfam" id="PF00082">
    <property type="entry name" value="Peptidase_S8"/>
    <property type="match status" value="1"/>
</dbReference>
<dbReference type="InterPro" id="IPR023828">
    <property type="entry name" value="Peptidase_S8_Ser-AS"/>
</dbReference>
<evidence type="ECO:0000313" key="10">
    <source>
        <dbReference type="Proteomes" id="UP000552241"/>
    </source>
</evidence>
<evidence type="ECO:0000259" key="8">
    <source>
        <dbReference type="Pfam" id="PF18962"/>
    </source>
</evidence>
<reference evidence="9 10" key="1">
    <citation type="submission" date="2020-07" db="EMBL/GenBank/DDBJ databases">
        <title>Moheibacter lacus sp. nov., a member of the family Flavobacteriaceae isolated from freshwater lake sediment.</title>
        <authorList>
            <person name="Liu Y."/>
        </authorList>
    </citation>
    <scope>NUCLEOTIDE SEQUENCE [LARGE SCALE GENOMIC DNA]</scope>
    <source>
        <strain evidence="9 10">BDHS18</strain>
    </source>
</reference>
<feature type="domain" description="Secretion system C-terminal sorting" evidence="8">
    <location>
        <begin position="468"/>
        <end position="534"/>
    </location>
</feature>
<evidence type="ECO:0000256" key="2">
    <source>
        <dbReference type="ARBA" id="ARBA00022670"/>
    </source>
</evidence>